<dbReference type="PANTHER" id="PTHR11626:SF2">
    <property type="entry name" value="SQUALENE SYNTHASE"/>
    <property type="match status" value="1"/>
</dbReference>
<sequence length="318" mass="36474">MNEVMQQNEAFLLGESQSFSVPILLLTAPLKSPILCQYNLNKLLDIIEDSNDLSPPEKCEHLDDFLVSLSQAKPDESLLKSILSLPGEETKKFHYYPWIMALYNRLDDHEKALCLHYCTMMKDGMKKYLNTSIDDLAALNDYCYYSAGVVGEFLTALVSYAYGFTDSGNELMALSRHVGLLLQKTNNLRDYYEDTFILKKSRWPKSITASHSPLQSLNILCKDALVNEALPAIRYLEALPYCDSQFENFVRFVLYLSISHVLQMIDNPAVLKETKFKPSSSYVFSLYKKISRKSRANCTRELYSYCQRGMEKFAELNL</sequence>
<dbReference type="PANTHER" id="PTHR11626">
    <property type="entry name" value="FARNESYL-DIPHOSPHATE FARNESYLTRANSFERASE"/>
    <property type="match status" value="1"/>
</dbReference>
<organism evidence="2 3">
    <name type="scientific">Legionella rubrilucens</name>
    <dbReference type="NCBI Taxonomy" id="458"/>
    <lineage>
        <taxon>Bacteria</taxon>
        <taxon>Pseudomonadati</taxon>
        <taxon>Pseudomonadota</taxon>
        <taxon>Gammaproteobacteria</taxon>
        <taxon>Legionellales</taxon>
        <taxon>Legionellaceae</taxon>
        <taxon>Legionella</taxon>
    </lineage>
</organism>
<dbReference type="InterPro" id="IPR008949">
    <property type="entry name" value="Isoprenoid_synthase_dom_sf"/>
</dbReference>
<dbReference type="EMBL" id="LNYT01000006">
    <property type="protein sequence ID" value="KTD49383.1"/>
    <property type="molecule type" value="Genomic_DNA"/>
</dbReference>
<dbReference type="Proteomes" id="UP000054608">
    <property type="component" value="Unassembled WGS sequence"/>
</dbReference>
<dbReference type="InterPro" id="IPR044844">
    <property type="entry name" value="Trans_IPPS_euk-type"/>
</dbReference>
<evidence type="ECO:0000313" key="2">
    <source>
        <dbReference type="EMBL" id="KTD49383.1"/>
    </source>
</evidence>
<dbReference type="SUPFAM" id="SSF48576">
    <property type="entry name" value="Terpenoid synthases"/>
    <property type="match status" value="1"/>
</dbReference>
<dbReference type="STRING" id="458.Lrub_0482"/>
<accession>A0A0W0XXC9</accession>
<dbReference type="Pfam" id="PF00494">
    <property type="entry name" value="SQS_PSY"/>
    <property type="match status" value="1"/>
</dbReference>
<keyword evidence="1" id="KW-0808">Transferase</keyword>
<dbReference type="Gene3D" id="1.10.600.10">
    <property type="entry name" value="Farnesyl Diphosphate Synthase"/>
    <property type="match status" value="1"/>
</dbReference>
<evidence type="ECO:0000256" key="1">
    <source>
        <dbReference type="ARBA" id="ARBA00022679"/>
    </source>
</evidence>
<reference evidence="2 3" key="1">
    <citation type="submission" date="2015-11" db="EMBL/GenBank/DDBJ databases">
        <title>Genomic analysis of 38 Legionella species identifies large and diverse effector repertoires.</title>
        <authorList>
            <person name="Burstein D."/>
            <person name="Amaro F."/>
            <person name="Zusman T."/>
            <person name="Lifshitz Z."/>
            <person name="Cohen O."/>
            <person name="Gilbert J.A."/>
            <person name="Pupko T."/>
            <person name="Shuman H.A."/>
            <person name="Segal G."/>
        </authorList>
    </citation>
    <scope>NUCLEOTIDE SEQUENCE [LARGE SCALE GENOMIC DNA]</scope>
    <source>
        <strain evidence="2 3">WA-270A-C2</strain>
    </source>
</reference>
<proteinExistence type="predicted"/>
<name>A0A0W0XXC9_9GAMM</name>
<protein>
    <submittedName>
        <fullName evidence="2">Squalene and phytoene synthase</fullName>
    </submittedName>
</protein>
<dbReference type="GO" id="GO:0045338">
    <property type="term" value="P:farnesyl diphosphate metabolic process"/>
    <property type="evidence" value="ECO:0007669"/>
    <property type="project" value="InterPro"/>
</dbReference>
<comment type="caution">
    <text evidence="2">The sequence shown here is derived from an EMBL/GenBank/DDBJ whole genome shotgun (WGS) entry which is preliminary data.</text>
</comment>
<evidence type="ECO:0000313" key="3">
    <source>
        <dbReference type="Proteomes" id="UP000054608"/>
    </source>
</evidence>
<dbReference type="OrthoDB" id="9807580at2"/>
<dbReference type="PATRIC" id="fig|458.5.peg.499"/>
<dbReference type="InterPro" id="IPR002060">
    <property type="entry name" value="Squ/phyt_synthse"/>
</dbReference>
<dbReference type="GO" id="GO:0051996">
    <property type="term" value="F:squalene synthase [NAD(P)H] activity"/>
    <property type="evidence" value="ECO:0007669"/>
    <property type="project" value="InterPro"/>
</dbReference>
<gene>
    <name evidence="2" type="ORF">Lrub_0482</name>
</gene>
<dbReference type="PROSITE" id="PS01044">
    <property type="entry name" value="SQUALEN_PHYTOEN_SYN_1"/>
    <property type="match status" value="1"/>
</dbReference>
<dbReference type="RefSeq" id="WP_058530613.1">
    <property type="nucleotide sequence ID" value="NZ_CAAAIN010000003.1"/>
</dbReference>
<dbReference type="AlphaFoldDB" id="A0A0W0XXC9"/>
<keyword evidence="3" id="KW-1185">Reference proteome</keyword>
<dbReference type="InterPro" id="IPR019845">
    <property type="entry name" value="Squalene/phytoene_synthase_CS"/>
</dbReference>